<keyword evidence="1" id="KW-0175">Coiled coil</keyword>
<proteinExistence type="predicted"/>
<feature type="coiled-coil region" evidence="1">
    <location>
        <begin position="99"/>
        <end position="133"/>
    </location>
</feature>
<dbReference type="Proteomes" id="UP001139721">
    <property type="component" value="Unassembled WGS sequence"/>
</dbReference>
<name>A0A9X2D3Q7_9GAMM</name>
<reference evidence="2" key="1">
    <citation type="submission" date="2021-11" db="EMBL/GenBank/DDBJ databases">
        <title>Legionella maioricencis sp. nov., a new species isolated from hot water samples in Mallorca.</title>
        <authorList>
            <person name="Crespi S."/>
            <person name="Drasar V."/>
            <person name="Salva-Serra F."/>
            <person name="Jaen-Luchoro D."/>
            <person name="Pineiro-Iglesias B."/>
            <person name="Aliaga F."/>
            <person name="Fernandez-Juarez V."/>
            <person name="Coll G."/>
            <person name="Moore E.R.B."/>
            <person name="Bennasar-Figueras A."/>
        </authorList>
    </citation>
    <scope>NUCLEOTIDE SEQUENCE</scope>
    <source>
        <strain evidence="2">HCPI-6</strain>
    </source>
</reference>
<dbReference type="EMBL" id="JAJKBJ010000035">
    <property type="protein sequence ID" value="MCL9685698.1"/>
    <property type="molecule type" value="Genomic_DNA"/>
</dbReference>
<evidence type="ECO:0000313" key="2">
    <source>
        <dbReference type="EMBL" id="MCL9685698.1"/>
    </source>
</evidence>
<organism evidence="2 3">
    <name type="scientific">Legionella maioricensis</name>
    <dbReference type="NCBI Taxonomy" id="2896528"/>
    <lineage>
        <taxon>Bacteria</taxon>
        <taxon>Pseudomonadati</taxon>
        <taxon>Pseudomonadota</taxon>
        <taxon>Gammaproteobacteria</taxon>
        <taxon>Legionellales</taxon>
        <taxon>Legionellaceae</taxon>
        <taxon>Legionella</taxon>
    </lineage>
</organism>
<dbReference type="AlphaFoldDB" id="A0A9X2D3Q7"/>
<accession>A0A9X2D3Q7</accession>
<keyword evidence="3" id="KW-1185">Reference proteome</keyword>
<dbReference type="SUPFAM" id="SSF57997">
    <property type="entry name" value="Tropomyosin"/>
    <property type="match status" value="1"/>
</dbReference>
<comment type="caution">
    <text evidence="2">The sequence shown here is derived from an EMBL/GenBank/DDBJ whole genome shotgun (WGS) entry which is preliminary data.</text>
</comment>
<gene>
    <name evidence="2" type="ORF">LOX96_16475</name>
</gene>
<dbReference type="RefSeq" id="WP_250424610.1">
    <property type="nucleotide sequence ID" value="NZ_JAJKBJ010000035.1"/>
</dbReference>
<protein>
    <submittedName>
        <fullName evidence="2">Uncharacterized protein</fullName>
    </submittedName>
</protein>
<sequence length="139" mass="15695">MAGPTLFNSPMRGFIQQESIRNYHQQLAQKNGHLDNAKSAYQNALDLVEQFGQKVIIAEGQLDIIKNDLANCSDSKEIKKLELQKKQYERFIETAPEKLAPITQRLNQLAENLQRLEEEISTIIEQARESRNTSPGAGG</sequence>
<evidence type="ECO:0000313" key="3">
    <source>
        <dbReference type="Proteomes" id="UP001139721"/>
    </source>
</evidence>
<evidence type="ECO:0000256" key="1">
    <source>
        <dbReference type="SAM" id="Coils"/>
    </source>
</evidence>